<feature type="region of interest" description="Disordered" evidence="1">
    <location>
        <begin position="1"/>
        <end position="67"/>
    </location>
</feature>
<gene>
    <name evidence="2" type="ORF">PHLCEN_2v654</name>
</gene>
<organism evidence="2 3">
    <name type="scientific">Hermanssonia centrifuga</name>
    <dbReference type="NCBI Taxonomy" id="98765"/>
    <lineage>
        <taxon>Eukaryota</taxon>
        <taxon>Fungi</taxon>
        <taxon>Dikarya</taxon>
        <taxon>Basidiomycota</taxon>
        <taxon>Agaricomycotina</taxon>
        <taxon>Agaricomycetes</taxon>
        <taxon>Polyporales</taxon>
        <taxon>Meruliaceae</taxon>
        <taxon>Hermanssonia</taxon>
    </lineage>
</organism>
<sequence length="98" mass="11532">MDIDMKVKEDVDDKRDHRDRDREADRDRDRDSRRGGDRDKDRDRERDRDRREPASQAFTQPDSSFPLEETFCFSTSSQSSFPVPFKVSSQQVSLATFA</sequence>
<protein>
    <submittedName>
        <fullName evidence="2">Uncharacterized protein</fullName>
    </submittedName>
</protein>
<accession>A0A2R6S580</accession>
<dbReference type="AlphaFoldDB" id="A0A2R6S580"/>
<evidence type="ECO:0000313" key="3">
    <source>
        <dbReference type="Proteomes" id="UP000186601"/>
    </source>
</evidence>
<dbReference type="Proteomes" id="UP000186601">
    <property type="component" value="Unassembled WGS sequence"/>
</dbReference>
<evidence type="ECO:0000313" key="2">
    <source>
        <dbReference type="EMBL" id="PSS37447.1"/>
    </source>
</evidence>
<comment type="caution">
    <text evidence="2">The sequence shown here is derived from an EMBL/GenBank/DDBJ whole genome shotgun (WGS) entry which is preliminary data.</text>
</comment>
<evidence type="ECO:0000256" key="1">
    <source>
        <dbReference type="SAM" id="MobiDB-lite"/>
    </source>
</evidence>
<dbReference type="EMBL" id="MLYV02000042">
    <property type="protein sequence ID" value="PSS37447.1"/>
    <property type="molecule type" value="Genomic_DNA"/>
</dbReference>
<proteinExistence type="predicted"/>
<name>A0A2R6S580_9APHY</name>
<reference evidence="2 3" key="1">
    <citation type="submission" date="2018-02" db="EMBL/GenBank/DDBJ databases">
        <title>Genome sequence of the basidiomycete white-rot fungus Phlebia centrifuga.</title>
        <authorList>
            <person name="Granchi Z."/>
            <person name="Peng M."/>
            <person name="de Vries R.P."/>
            <person name="Hilden K."/>
            <person name="Makela M.R."/>
            <person name="Grigoriev I."/>
            <person name="Riley R."/>
        </authorList>
    </citation>
    <scope>NUCLEOTIDE SEQUENCE [LARGE SCALE GENOMIC DNA]</scope>
    <source>
        <strain evidence="2 3">FBCC195</strain>
    </source>
</reference>
<feature type="compositionally biased region" description="Basic and acidic residues" evidence="1">
    <location>
        <begin position="1"/>
        <end position="53"/>
    </location>
</feature>
<keyword evidence="3" id="KW-1185">Reference proteome</keyword>